<dbReference type="InterPro" id="IPR015421">
    <property type="entry name" value="PyrdxlP-dep_Trfase_major"/>
</dbReference>
<dbReference type="Pfam" id="PF01053">
    <property type="entry name" value="Cys_Met_Meta_PP"/>
    <property type="match status" value="1"/>
</dbReference>
<dbReference type="SUPFAM" id="SSF53383">
    <property type="entry name" value="PLP-dependent transferases"/>
    <property type="match status" value="1"/>
</dbReference>
<evidence type="ECO:0000256" key="3">
    <source>
        <dbReference type="ARBA" id="ARBA00022679"/>
    </source>
</evidence>
<comment type="cofactor">
    <cofactor evidence="1 5">
        <name>pyridoxal 5'-phosphate</name>
        <dbReference type="ChEBI" id="CHEBI:597326"/>
    </cofactor>
</comment>
<comment type="similarity">
    <text evidence="2 5">Belongs to the trans-sulfuration enzymes family.</text>
</comment>
<sequence length="487" mass="51642">MSATAHPRPSSHSRQEPSCFSTRQIHHGQGSRAGAADSTATPAVGVVPPVHLAAAYEFTSLRDAREAFAQREPGFTYARTGSPTVALLEQRLAALEGGTGAVATASGQAAIALTLLALAGRSGQSADGLPHPGVPAGHVVASSRIYGGTADLLNDSLAEAGITVTWADPHAPDEWERAVDGRTRALLVESIGNPHGDLPDLAALAGLARRGGIPLVVDNTLATPYLFRPGEHGADFVVHSTTKYLTGNGTALGGAVVDTGRFRPEADPARWPQFTAGLPRFGGVPLTQRYGDGAVLHLIRAKYLHDLGPCAAPWNAQQTLEGIETLDVRMDRHCRVAEELARRLQDHPGVARVRHPSLPQDPNAAVAARDFPRGTGAVLSFELAAGPSEVERFIDSLQLIKLAANIGDSRTMVAHPASMTHCRLSEALREAGAITEQTIRLSVGREDVEDLWRDLRQAFDRAGLTETQNHHLTTQDGAAEALKEVSR</sequence>
<evidence type="ECO:0000256" key="2">
    <source>
        <dbReference type="ARBA" id="ARBA00009077"/>
    </source>
</evidence>
<accession>A0ABU1FRD1</accession>
<dbReference type="InterPro" id="IPR006235">
    <property type="entry name" value="OAc-hSer/O-AcSer_sulfhydrylase"/>
</dbReference>
<dbReference type="InterPro" id="IPR000277">
    <property type="entry name" value="Cys/Met-Metab_PyrdxlP-dep_enz"/>
</dbReference>
<reference evidence="8" key="1">
    <citation type="submission" date="2023-07" db="EMBL/GenBank/DDBJ databases">
        <title>Description of three actinobacteria isolated from air of manufacturing shop in a pharmaceutical factory.</title>
        <authorList>
            <person name="Zhang D.-F."/>
        </authorList>
    </citation>
    <scope>NUCLEOTIDE SEQUENCE [LARGE SCALE GENOMIC DNA]</scope>
    <source>
        <strain evidence="8">CCTCC AB 207010</strain>
    </source>
</reference>
<evidence type="ECO:0000256" key="6">
    <source>
        <dbReference type="SAM" id="MobiDB-lite"/>
    </source>
</evidence>
<dbReference type="Gene3D" id="3.40.640.10">
    <property type="entry name" value="Type I PLP-dependent aspartate aminotransferase-like (Major domain)"/>
    <property type="match status" value="1"/>
</dbReference>
<evidence type="ECO:0000256" key="1">
    <source>
        <dbReference type="ARBA" id="ARBA00001933"/>
    </source>
</evidence>
<feature type="compositionally biased region" description="Polar residues" evidence="6">
    <location>
        <begin position="10"/>
        <end position="23"/>
    </location>
</feature>
<evidence type="ECO:0000313" key="8">
    <source>
        <dbReference type="Proteomes" id="UP001260872"/>
    </source>
</evidence>
<evidence type="ECO:0000313" key="7">
    <source>
        <dbReference type="EMBL" id="MDR5711210.1"/>
    </source>
</evidence>
<name>A0ABU1FRD1_9MICC</name>
<dbReference type="Gene3D" id="3.90.1150.10">
    <property type="entry name" value="Aspartate Aminotransferase, domain 1"/>
    <property type="match status" value="1"/>
</dbReference>
<gene>
    <name evidence="7" type="ORF">RH857_03515</name>
</gene>
<dbReference type="RefSeq" id="WP_310536596.1">
    <property type="nucleotide sequence ID" value="NZ_BAAAOC010000092.1"/>
</dbReference>
<keyword evidence="4 5" id="KW-0663">Pyridoxal phosphate</keyword>
<dbReference type="PIRSF" id="PIRSF001434">
    <property type="entry name" value="CGS"/>
    <property type="match status" value="1"/>
</dbReference>
<dbReference type="GO" id="GO:0016740">
    <property type="term" value="F:transferase activity"/>
    <property type="evidence" value="ECO:0007669"/>
    <property type="project" value="UniProtKB-KW"/>
</dbReference>
<evidence type="ECO:0000256" key="4">
    <source>
        <dbReference type="ARBA" id="ARBA00022898"/>
    </source>
</evidence>
<dbReference type="PANTHER" id="PTHR43797:SF2">
    <property type="entry name" value="HOMOCYSTEINE_CYSTEINE SYNTHASE"/>
    <property type="match status" value="1"/>
</dbReference>
<dbReference type="PANTHER" id="PTHR43797">
    <property type="entry name" value="HOMOCYSTEINE/CYSTEINE SYNTHASE"/>
    <property type="match status" value="1"/>
</dbReference>
<proteinExistence type="inferred from homology"/>
<keyword evidence="8" id="KW-1185">Reference proteome</keyword>
<dbReference type="InterPro" id="IPR015424">
    <property type="entry name" value="PyrdxlP-dep_Trfase"/>
</dbReference>
<dbReference type="EMBL" id="JAVKGT010000006">
    <property type="protein sequence ID" value="MDR5711210.1"/>
    <property type="molecule type" value="Genomic_DNA"/>
</dbReference>
<feature type="region of interest" description="Disordered" evidence="6">
    <location>
        <begin position="1"/>
        <end position="42"/>
    </location>
</feature>
<evidence type="ECO:0000256" key="5">
    <source>
        <dbReference type="RuleBase" id="RU362118"/>
    </source>
</evidence>
<dbReference type="CDD" id="cd00614">
    <property type="entry name" value="CGS_like"/>
    <property type="match status" value="1"/>
</dbReference>
<dbReference type="InterPro" id="IPR015422">
    <property type="entry name" value="PyrdxlP-dep_Trfase_small"/>
</dbReference>
<protein>
    <submittedName>
        <fullName evidence="7">PLP-dependent transferase</fullName>
    </submittedName>
</protein>
<keyword evidence="3 7" id="KW-0808">Transferase</keyword>
<dbReference type="Proteomes" id="UP001260872">
    <property type="component" value="Unassembled WGS sequence"/>
</dbReference>
<organism evidence="7 8">
    <name type="scientific">Nesterenkonia flava</name>
    <dbReference type="NCBI Taxonomy" id="469799"/>
    <lineage>
        <taxon>Bacteria</taxon>
        <taxon>Bacillati</taxon>
        <taxon>Actinomycetota</taxon>
        <taxon>Actinomycetes</taxon>
        <taxon>Micrococcales</taxon>
        <taxon>Micrococcaceae</taxon>
        <taxon>Nesterenkonia</taxon>
    </lineage>
</organism>
<comment type="caution">
    <text evidence="7">The sequence shown here is derived from an EMBL/GenBank/DDBJ whole genome shotgun (WGS) entry which is preliminary data.</text>
</comment>